<name>A0ACC2CAV9_DIPCM</name>
<organism evidence="1 2">
    <name type="scientific">Diphasiastrum complanatum</name>
    <name type="common">Issler's clubmoss</name>
    <name type="synonym">Lycopodium complanatum</name>
    <dbReference type="NCBI Taxonomy" id="34168"/>
    <lineage>
        <taxon>Eukaryota</taxon>
        <taxon>Viridiplantae</taxon>
        <taxon>Streptophyta</taxon>
        <taxon>Embryophyta</taxon>
        <taxon>Tracheophyta</taxon>
        <taxon>Lycopodiopsida</taxon>
        <taxon>Lycopodiales</taxon>
        <taxon>Lycopodiaceae</taxon>
        <taxon>Lycopodioideae</taxon>
        <taxon>Diphasiastrum</taxon>
    </lineage>
</organism>
<keyword evidence="2" id="KW-1185">Reference proteome</keyword>
<accession>A0ACC2CAV9</accession>
<sequence>MGSAKTAAWLKELPLAPEYHPTEEEFQNPIAYILKIEEEATKYGICKIVPPFGKASKKEVLSNLNSSLVAHQAFASTAKNTSDTPSRSMGGRPNAFKLGQNKDILNNPNVKGVKKGKISTRLQQLGTNLRSSQEASQYPAQKMVWETGEEYTLEQYEAKAKYCAEERLSRLKKTTPLVLETMFWKAVAEKPTYVEYANDIPGTAFANPLVDSTMQRSRKGPAGAFEVHCTKKSSETDCKVIFHSRERLQNLSQSIQKGDSKATDESGEKFVNCTDFELIDSDICRSCEIVPEESQFVENECLKEKKGASRLKLTNSAWNLRYFARSPGSLLRFLPDEVPGVTSPMVYLGMLFSWFAWHIEDHELHSINYLHMGHPKTWYAVPSTAATPFEEVVRVTGYGAFLDSRAALELLGAKTTIMSPEVLIAAGLPCCRLVQNAGEYVVTFPRAYHLGFSHGFNCGEAANFATPAWLTIAKDAALRRASMNHLPMLSHQQLLYSMAMSLPLRPISEYFECEQRYRESCLGEDQINKMFVEDVIHSSDAISRLLEMGLSKCVVLNKNQNVSCNSGVTKHTTVQTPFNAFIDSMNYTSIPAGDNLISEKGFLSEPISLNIPDYEDALPFEDTMLMASLCKAHGPEHVASGFLQYDWGTLPCTVCGILCFANFVIIKPSSGATAKLTDTHDRSGATMTKHGLQLSPKSYTPRSESVNECKPVDIDSRKEQIRGNRMCSNVMLASNTNNQSEARISERVTAPQVQTTTLNTATYELDYSKSYSNVIASSSIHRQETLGTESEKQEMNGCENIQTLRFAAYPHVTTQGSEDVCSNTPSAHARFSGTAGVGSQFSPSENGVVTLLMNDGHPNSNHKYDVFCDSFPMQPTSDKMDSGYKNDHLLSSLQLLAATYKDESEQENNEDASVDENRCKLDSQNEPRAHIFCLEHALIVQNQLQHFGGSDVLVVCNSRFTDIQNRAKHMAKCMKVMHAWKDHPISEAFPAQLKLLKAVQEHEEGENQTNLNWVTLLPMTADQTGANMTNMAMASSCYGTQDVQLTLKKSKQESISSRASKKRKEDVPDNEVPPQKLRSLENNHDPSTLVPQIPEEDEEQISNIKNTLNDSLEMISGTRTLKEKFETLLQPDLRKKIIIRLKQHPDGHLTLERKQTKLESKSNISDRSGRDCTGNEFGYSHFRADCSGQDEQDAPETYQRISDTKENQETCYKSYTRPISFCSKLEDSVDNSCCSQGHQIMKDDRKDGLLQPALECQVLSLSSGKHLVLRGKSTRSHAITQNNLETPAQVTDGNMNIITNPHLQKKAETSHYCENTNDYYCGPKTRLQSRHSDGIIKSYEIAQTGPNGALTTESFMKSDSHGTAELLLGSNQNEHMCDIDGCTMSFFTKKELSKHKNNNCTIEGCGKQYSTHKYLVQHQRVHVDKWPLKCTWVGCSKSFKWAWARTEHMRVHTGARPYSCSVCNKTYRFLSDFSRHKRTTGHNTK</sequence>
<dbReference type="EMBL" id="CM055102">
    <property type="protein sequence ID" value="KAJ7539156.1"/>
    <property type="molecule type" value="Genomic_DNA"/>
</dbReference>
<evidence type="ECO:0000313" key="1">
    <source>
        <dbReference type="EMBL" id="KAJ7539156.1"/>
    </source>
</evidence>
<comment type="caution">
    <text evidence="1">The sequence shown here is derived from an EMBL/GenBank/DDBJ whole genome shotgun (WGS) entry which is preliminary data.</text>
</comment>
<dbReference type="Proteomes" id="UP001162992">
    <property type="component" value="Chromosome 11"/>
</dbReference>
<protein>
    <submittedName>
        <fullName evidence="1">Uncharacterized protein</fullName>
    </submittedName>
</protein>
<evidence type="ECO:0000313" key="2">
    <source>
        <dbReference type="Proteomes" id="UP001162992"/>
    </source>
</evidence>
<gene>
    <name evidence="1" type="ORF">O6H91_11G079000</name>
</gene>
<proteinExistence type="predicted"/>
<reference evidence="2" key="1">
    <citation type="journal article" date="2024" name="Proc. Natl. Acad. Sci. U.S.A.">
        <title>Extraordinary preservation of gene collinearity over three hundred million years revealed in homosporous lycophytes.</title>
        <authorList>
            <person name="Li C."/>
            <person name="Wickell D."/>
            <person name="Kuo L.Y."/>
            <person name="Chen X."/>
            <person name="Nie B."/>
            <person name="Liao X."/>
            <person name="Peng D."/>
            <person name="Ji J."/>
            <person name="Jenkins J."/>
            <person name="Williams M."/>
            <person name="Shu S."/>
            <person name="Plott C."/>
            <person name="Barry K."/>
            <person name="Rajasekar S."/>
            <person name="Grimwood J."/>
            <person name="Han X."/>
            <person name="Sun S."/>
            <person name="Hou Z."/>
            <person name="He W."/>
            <person name="Dai G."/>
            <person name="Sun C."/>
            <person name="Schmutz J."/>
            <person name="Leebens-Mack J.H."/>
            <person name="Li F.W."/>
            <person name="Wang L."/>
        </authorList>
    </citation>
    <scope>NUCLEOTIDE SEQUENCE [LARGE SCALE GENOMIC DNA]</scope>
    <source>
        <strain evidence="2">cv. PW_Plant_1</strain>
    </source>
</reference>